<dbReference type="SUPFAM" id="SSF50978">
    <property type="entry name" value="WD40 repeat-like"/>
    <property type="match status" value="1"/>
</dbReference>
<name>A0A9N9DSZ6_9GLOM</name>
<proteinExistence type="predicted"/>
<evidence type="ECO:0000313" key="3">
    <source>
        <dbReference type="Proteomes" id="UP000789739"/>
    </source>
</evidence>
<feature type="transmembrane region" description="Helical" evidence="1">
    <location>
        <begin position="740"/>
        <end position="761"/>
    </location>
</feature>
<evidence type="ECO:0000256" key="1">
    <source>
        <dbReference type="SAM" id="Phobius"/>
    </source>
</evidence>
<accession>A0A9N9DSZ6</accession>
<gene>
    <name evidence="2" type="ORF">PBRASI_LOCUS10051</name>
</gene>
<keyword evidence="1" id="KW-0812">Transmembrane</keyword>
<feature type="transmembrane region" description="Helical" evidence="1">
    <location>
        <begin position="857"/>
        <end position="876"/>
    </location>
</feature>
<sequence>MSDIREEADTQSYIGFPIRNAIQSTREIAIVVSPKGNFVATFHNDNDVVKVWSLSEETLEKKKEAVVNVHQGLAVSDYGYLAVGHVVISFGEEEDPSLEPELENLKSWSLESNVRGLSQFNNVHYTFLRSREFVVVNDVGVHRYDSSENRWKVKTSEFYWTSELDWTSEFYWKPEFYWTSKIFEIFEIFGKFTLFSPYLDLWISALVGEIFFNGGIPHKPVRYSITNEKLICVCDNYLAQWDLTNEKKEMEYYIGNETLDSTRQRERGEEDYVIAIDSGNTLSAFVTEDDDAQILTVYWIQTGLPMSTIRVKNDTDDWIVAMEFIKTWDYPLLLTVTKRGKAMLWYPHNLCQKPANEGFGTPLDTINLQEYVSLTEWRPKRTFVISGAKIIVKTDDVPKVICAVEDHIENLNKSLFKHPLGATPIRHLSLKKDPSRSTISVNRLETIDLETTDISGASLRWTVDPHSGLCVYRNLSPVTSINAQEFKYFGKVTRSKIWDNGDLVILTTKCLCIFYLSDNDTIELSYYWDNGMRFDNVINYLLEQTNISLEETMIDTLSQLLYAELNDDDKPLPPPNFKSIWWHKRKAEESNDLTRIRLFGNLVNLLRTRDNLAKYGNILLAEAIHQRDEDVVESIIKTCIDLFRDNSIMYIGFLQIVTDSLPKLWVHYPDKAAKYFSNTCLILAPQCHSVHSLMLPSSRIYGFAYRTGNPSGLVKRKKLVVISARTISCLIRGMVSLEDVAWQIFLPLLTSNAIFAKYLLIYTPLTARISKIDHFLERFLLNVNINVGRKRRSTLTLVVRLPNFCSYPQQYSAMKDLLFPAPSPFVKTVINRTPELFRTWDGEALIDFKWRTFGFDYYMLICAQFVTFFVCFIIAISQTEDSDLRRSLFLTVVVFAVWHLHFEVRQFVWNPIRYVFSPWNWF</sequence>
<keyword evidence="1" id="KW-0472">Membrane</keyword>
<dbReference type="Proteomes" id="UP000789739">
    <property type="component" value="Unassembled WGS sequence"/>
</dbReference>
<reference evidence="2" key="1">
    <citation type="submission" date="2021-06" db="EMBL/GenBank/DDBJ databases">
        <authorList>
            <person name="Kallberg Y."/>
            <person name="Tangrot J."/>
            <person name="Rosling A."/>
        </authorList>
    </citation>
    <scope>NUCLEOTIDE SEQUENCE</scope>
    <source>
        <strain evidence="2">BR232B</strain>
    </source>
</reference>
<organism evidence="2 3">
    <name type="scientific">Paraglomus brasilianum</name>
    <dbReference type="NCBI Taxonomy" id="144538"/>
    <lineage>
        <taxon>Eukaryota</taxon>
        <taxon>Fungi</taxon>
        <taxon>Fungi incertae sedis</taxon>
        <taxon>Mucoromycota</taxon>
        <taxon>Glomeromycotina</taxon>
        <taxon>Glomeromycetes</taxon>
        <taxon>Paraglomerales</taxon>
        <taxon>Paraglomeraceae</taxon>
        <taxon>Paraglomus</taxon>
    </lineage>
</organism>
<protein>
    <submittedName>
        <fullName evidence="2">10426_t:CDS:1</fullName>
    </submittedName>
</protein>
<dbReference type="AlphaFoldDB" id="A0A9N9DSZ6"/>
<evidence type="ECO:0000313" key="2">
    <source>
        <dbReference type="EMBL" id="CAG8646413.1"/>
    </source>
</evidence>
<keyword evidence="1" id="KW-1133">Transmembrane helix</keyword>
<dbReference type="InterPro" id="IPR036322">
    <property type="entry name" value="WD40_repeat_dom_sf"/>
</dbReference>
<keyword evidence="3" id="KW-1185">Reference proteome</keyword>
<dbReference type="OrthoDB" id="2441454at2759"/>
<dbReference type="EMBL" id="CAJVPI010002598">
    <property type="protein sequence ID" value="CAG8646413.1"/>
    <property type="molecule type" value="Genomic_DNA"/>
</dbReference>
<feature type="non-terminal residue" evidence="2">
    <location>
        <position position="922"/>
    </location>
</feature>
<comment type="caution">
    <text evidence="2">The sequence shown here is derived from an EMBL/GenBank/DDBJ whole genome shotgun (WGS) entry which is preliminary data.</text>
</comment>